<accession>A0A2X3B6M8</accession>
<dbReference type="AlphaFoldDB" id="A0A2X3B6M8"/>
<protein>
    <submittedName>
        <fullName evidence="1">Uncharacterized protein</fullName>
    </submittedName>
</protein>
<evidence type="ECO:0000313" key="1">
    <source>
        <dbReference type="EMBL" id="SQB97367.1"/>
    </source>
</evidence>
<organism evidence="1 2">
    <name type="scientific">Helicobacter fennelliae</name>
    <dbReference type="NCBI Taxonomy" id="215"/>
    <lineage>
        <taxon>Bacteria</taxon>
        <taxon>Pseudomonadati</taxon>
        <taxon>Campylobacterota</taxon>
        <taxon>Epsilonproteobacteria</taxon>
        <taxon>Campylobacterales</taxon>
        <taxon>Helicobacteraceae</taxon>
        <taxon>Helicobacter</taxon>
    </lineage>
</organism>
<dbReference type="RefSeq" id="WP_023947500.1">
    <property type="nucleotide sequence ID" value="NZ_JAERIV010000009.1"/>
</dbReference>
<evidence type="ECO:0000313" key="2">
    <source>
        <dbReference type="Proteomes" id="UP000250166"/>
    </source>
</evidence>
<sequence>MESINTHKGTKSAIMITNASLKNDKIHQTRMQEAMAKSIVGFLAVSLLEFRA</sequence>
<proteinExistence type="predicted"/>
<dbReference type="EMBL" id="UAWL01000006">
    <property type="protein sequence ID" value="SQB97367.1"/>
    <property type="molecule type" value="Genomic_DNA"/>
</dbReference>
<reference evidence="1 2" key="1">
    <citation type="submission" date="2018-06" db="EMBL/GenBank/DDBJ databases">
        <authorList>
            <consortium name="Pathogen Informatics"/>
            <person name="Doyle S."/>
        </authorList>
    </citation>
    <scope>NUCLEOTIDE SEQUENCE [LARGE SCALE GENOMIC DNA]</scope>
    <source>
        <strain evidence="1 2">NCTC13102</strain>
    </source>
</reference>
<name>A0A2X3B6M8_9HELI</name>
<dbReference type="Proteomes" id="UP000250166">
    <property type="component" value="Unassembled WGS sequence"/>
</dbReference>
<gene>
    <name evidence="1" type="ORF">NCTC13102_00098</name>
</gene>